<comment type="caution">
    <text evidence="1">The sequence shown here is derived from an EMBL/GenBank/DDBJ whole genome shotgun (WGS) entry which is preliminary data.</text>
</comment>
<dbReference type="PANTHER" id="PTHR37816:SF1">
    <property type="entry name" value="TOXIN"/>
    <property type="match status" value="1"/>
</dbReference>
<dbReference type="RefSeq" id="WP_236692619.1">
    <property type="nucleotide sequence ID" value="NZ_AZFU01000034.1"/>
</dbReference>
<keyword evidence="1" id="KW-0808">Transferase</keyword>
<dbReference type="GO" id="GO:0016301">
    <property type="term" value="F:kinase activity"/>
    <property type="evidence" value="ECO:0007669"/>
    <property type="project" value="UniProtKB-KW"/>
</dbReference>
<dbReference type="PANTHER" id="PTHR37816">
    <property type="entry name" value="YALI0E33011P"/>
    <property type="match status" value="1"/>
</dbReference>
<reference evidence="1 2" key="1">
    <citation type="journal article" date="2015" name="Genome Announc.">
        <title>Expanding the biotechnology potential of lactobacilli through comparative genomics of 213 strains and associated genera.</title>
        <authorList>
            <person name="Sun Z."/>
            <person name="Harris H.M."/>
            <person name="McCann A."/>
            <person name="Guo C."/>
            <person name="Argimon S."/>
            <person name="Zhang W."/>
            <person name="Yang X."/>
            <person name="Jeffery I.B."/>
            <person name="Cooney J.C."/>
            <person name="Kagawa T.F."/>
            <person name="Liu W."/>
            <person name="Song Y."/>
            <person name="Salvetti E."/>
            <person name="Wrobel A."/>
            <person name="Rasinkangas P."/>
            <person name="Parkhill J."/>
            <person name="Rea M.C."/>
            <person name="O'Sullivan O."/>
            <person name="Ritari J."/>
            <person name="Douillard F.P."/>
            <person name="Paul Ross R."/>
            <person name="Yang R."/>
            <person name="Briner A.E."/>
            <person name="Felis G.E."/>
            <person name="de Vos W.M."/>
            <person name="Barrangou R."/>
            <person name="Klaenhammer T.R."/>
            <person name="Caufield P.W."/>
            <person name="Cui Y."/>
            <person name="Zhang H."/>
            <person name="O'Toole P.W."/>
        </authorList>
    </citation>
    <scope>NUCLEOTIDE SEQUENCE [LARGE SCALE GENOMIC DNA]</scope>
    <source>
        <strain evidence="1 2">DSM 16761</strain>
    </source>
</reference>
<dbReference type="Gene3D" id="3.40.50.300">
    <property type="entry name" value="P-loop containing nucleotide triphosphate hydrolases"/>
    <property type="match status" value="1"/>
</dbReference>
<evidence type="ECO:0000313" key="2">
    <source>
        <dbReference type="Proteomes" id="UP000051307"/>
    </source>
</evidence>
<dbReference type="Proteomes" id="UP000051307">
    <property type="component" value="Unassembled WGS sequence"/>
</dbReference>
<dbReference type="SUPFAM" id="SSF52540">
    <property type="entry name" value="P-loop containing nucleoside triphosphate hydrolases"/>
    <property type="match status" value="1"/>
</dbReference>
<gene>
    <name evidence="1" type="ORF">FC59_GL001404</name>
</gene>
<proteinExistence type="predicted"/>
<dbReference type="AlphaFoldDB" id="A0A0R1VFW1"/>
<keyword evidence="1" id="KW-0418">Kinase</keyword>
<dbReference type="InterPro" id="IPR027417">
    <property type="entry name" value="P-loop_NTPase"/>
</dbReference>
<name>A0A0R1VFW1_9LACO</name>
<sequence length="179" mass="21307">MERESMDFSLSFLSVNKMKRIMVIGSPGAGKSTFTRKLQQKINLPIVYLDRLFWKADKTTVSPEEFTQKIEKALSKPKWIMDGNYSNYLFDKRLNRCDTVFFLDYDVQTCLDGVRSRRGMQRPDMPWIEEKEDPEFMDYIRAFPVKQKPKIIMALSQHPHIKLYHFKERHEANQFLESI</sequence>
<dbReference type="PATRIC" id="fig|1423767.3.peg.1459"/>
<dbReference type="InterPro" id="IPR052922">
    <property type="entry name" value="Cytidylate_Kinase-2"/>
</dbReference>
<dbReference type="eggNOG" id="COG0563">
    <property type="taxonomic scope" value="Bacteria"/>
</dbReference>
<organism evidence="1 2">
    <name type="scientific">Lactobacillus kitasatonis DSM 16761 = JCM 1039</name>
    <dbReference type="NCBI Taxonomy" id="1423767"/>
    <lineage>
        <taxon>Bacteria</taxon>
        <taxon>Bacillati</taxon>
        <taxon>Bacillota</taxon>
        <taxon>Bacilli</taxon>
        <taxon>Lactobacillales</taxon>
        <taxon>Lactobacillaceae</taxon>
        <taxon>Lactobacillus</taxon>
    </lineage>
</organism>
<evidence type="ECO:0000313" key="1">
    <source>
        <dbReference type="EMBL" id="KRM03019.1"/>
    </source>
</evidence>
<dbReference type="EMBL" id="AZFU01000034">
    <property type="protein sequence ID" value="KRM03019.1"/>
    <property type="molecule type" value="Genomic_DNA"/>
</dbReference>
<protein>
    <submittedName>
        <fullName evidence="1">Adenylate kinase DNA topology modulator</fullName>
    </submittedName>
</protein>
<accession>A0A0R1VFW1</accession>